<dbReference type="InterPro" id="IPR019897">
    <property type="entry name" value="RidA_CS"/>
</dbReference>
<reference evidence="2" key="1">
    <citation type="submission" date="2021-02" db="EMBL/GenBank/DDBJ databases">
        <authorList>
            <person name="Nowell W R."/>
        </authorList>
    </citation>
    <scope>NUCLEOTIDE SEQUENCE</scope>
</reference>
<dbReference type="PANTHER" id="PTHR11803:SF39">
    <property type="entry name" value="2-IMINOBUTANOATE_2-IMINOPROPANOATE DEAMINASE"/>
    <property type="match status" value="1"/>
</dbReference>
<comment type="caution">
    <text evidence="2">The sequence shown here is derived from an EMBL/GenBank/DDBJ whole genome shotgun (WGS) entry which is preliminary data.</text>
</comment>
<evidence type="ECO:0000313" key="3">
    <source>
        <dbReference type="Proteomes" id="UP000663845"/>
    </source>
</evidence>
<protein>
    <submittedName>
        <fullName evidence="2">Uncharacterized protein</fullName>
    </submittedName>
</protein>
<dbReference type="GO" id="GO:0005829">
    <property type="term" value="C:cytosol"/>
    <property type="evidence" value="ECO:0007669"/>
    <property type="project" value="TreeGrafter"/>
</dbReference>
<dbReference type="CDD" id="cd00448">
    <property type="entry name" value="YjgF_YER057c_UK114_family"/>
    <property type="match status" value="1"/>
</dbReference>
<dbReference type="AlphaFoldDB" id="A0A814V201"/>
<dbReference type="SUPFAM" id="SSF55298">
    <property type="entry name" value="YjgF-like"/>
    <property type="match status" value="2"/>
</dbReference>
<gene>
    <name evidence="2" type="ORF">JYZ213_LOCUS25892</name>
</gene>
<dbReference type="PROSITE" id="PS01094">
    <property type="entry name" value="UPF0076"/>
    <property type="match status" value="2"/>
</dbReference>
<dbReference type="InterPro" id="IPR035959">
    <property type="entry name" value="RutC-like_sf"/>
</dbReference>
<dbReference type="GO" id="GO:0019239">
    <property type="term" value="F:deaminase activity"/>
    <property type="evidence" value="ECO:0007669"/>
    <property type="project" value="TreeGrafter"/>
</dbReference>
<evidence type="ECO:0000313" key="2">
    <source>
        <dbReference type="EMBL" id="CAF1182987.1"/>
    </source>
</evidence>
<dbReference type="Proteomes" id="UP000663845">
    <property type="component" value="Unassembled WGS sequence"/>
</dbReference>
<dbReference type="Gene3D" id="3.30.1330.40">
    <property type="entry name" value="RutC-like"/>
    <property type="match status" value="2"/>
</dbReference>
<name>A0A814V201_9BILA</name>
<dbReference type="InterPro" id="IPR006175">
    <property type="entry name" value="YjgF/YER057c/UK114"/>
</dbReference>
<organism evidence="2 3">
    <name type="scientific">Adineta steineri</name>
    <dbReference type="NCBI Taxonomy" id="433720"/>
    <lineage>
        <taxon>Eukaryota</taxon>
        <taxon>Metazoa</taxon>
        <taxon>Spiralia</taxon>
        <taxon>Gnathifera</taxon>
        <taxon>Rotifera</taxon>
        <taxon>Eurotatoria</taxon>
        <taxon>Bdelloidea</taxon>
        <taxon>Adinetida</taxon>
        <taxon>Adinetidae</taxon>
        <taxon>Adineta</taxon>
    </lineage>
</organism>
<dbReference type="Pfam" id="PF01042">
    <property type="entry name" value="Ribonuc_L-PSP"/>
    <property type="match status" value="2"/>
</dbReference>
<dbReference type="PANTHER" id="PTHR11803">
    <property type="entry name" value="2-IMINOBUTANOATE/2-IMINOPROPANOATE DEAMINASE RIDA"/>
    <property type="match status" value="1"/>
</dbReference>
<dbReference type="FunFam" id="3.30.1330.40:FF:000001">
    <property type="entry name" value="L-PSP family endoribonuclease"/>
    <property type="match status" value="1"/>
</dbReference>
<dbReference type="NCBIfam" id="TIGR00004">
    <property type="entry name" value="Rid family detoxifying hydrolase"/>
    <property type="match status" value="1"/>
</dbReference>
<dbReference type="InterPro" id="IPR006056">
    <property type="entry name" value="RidA"/>
</dbReference>
<accession>A0A814V201</accession>
<dbReference type="EMBL" id="CAJNOG010000337">
    <property type="protein sequence ID" value="CAF1182987.1"/>
    <property type="molecule type" value="Genomic_DNA"/>
</dbReference>
<comment type="similarity">
    <text evidence="1">Belongs to the RutC family.</text>
</comment>
<evidence type="ECO:0000256" key="1">
    <source>
        <dbReference type="ARBA" id="ARBA00010552"/>
    </source>
</evidence>
<proteinExistence type="inferred from homology"/>
<sequence>MSSSSASSPLVRRIITTTAAGPVGGPYSQGVVIGQTLYLSGSIGLDPATGKFAGESVQEQARQSLKNLGEVLKAAGATYKNVVKANVFLQDMNDFAAMNEVYAEVFTDHHPARSTVQVAALPRNAKVEIEGIAILVFTDHHPARSTVQVAALPRNAKVEIEGIAILGDIKDE</sequence>